<organism evidence="7 8">
    <name type="scientific">Rhodococcus jostii</name>
    <dbReference type="NCBI Taxonomy" id="132919"/>
    <lineage>
        <taxon>Bacteria</taxon>
        <taxon>Bacillati</taxon>
        <taxon>Actinomycetota</taxon>
        <taxon>Actinomycetes</taxon>
        <taxon>Mycobacteriales</taxon>
        <taxon>Nocardiaceae</taxon>
        <taxon>Rhodococcus</taxon>
    </lineage>
</organism>
<feature type="transmembrane region" description="Helical" evidence="5">
    <location>
        <begin position="294"/>
        <end position="315"/>
    </location>
</feature>
<dbReference type="Proteomes" id="UP001185737">
    <property type="component" value="Unassembled WGS sequence"/>
</dbReference>
<dbReference type="RefSeq" id="WP_317569078.1">
    <property type="nucleotide sequence ID" value="NZ_JAWLKA010000010.1"/>
</dbReference>
<evidence type="ECO:0000256" key="1">
    <source>
        <dbReference type="ARBA" id="ARBA00004651"/>
    </source>
</evidence>
<feature type="transmembrane region" description="Helical" evidence="5">
    <location>
        <begin position="322"/>
        <end position="340"/>
    </location>
</feature>
<dbReference type="InterPro" id="IPR020846">
    <property type="entry name" value="MFS_dom"/>
</dbReference>
<dbReference type="Gene3D" id="1.20.1250.20">
    <property type="entry name" value="MFS general substrate transporter like domains"/>
    <property type="match status" value="1"/>
</dbReference>
<reference evidence="7 8" key="1">
    <citation type="submission" date="2023-10" db="EMBL/GenBank/DDBJ databases">
        <title>Development of a sustainable strategy for remediation of hydrocarbon-contaminated territories based on the waste exchange concept.</title>
        <authorList>
            <person name="Krivoruchko A."/>
        </authorList>
    </citation>
    <scope>NUCLEOTIDE SEQUENCE [LARGE SCALE GENOMIC DNA]</scope>
    <source>
        <strain evidence="7 8">IEGM 60</strain>
    </source>
</reference>
<feature type="transmembrane region" description="Helical" evidence="5">
    <location>
        <begin position="380"/>
        <end position="405"/>
    </location>
</feature>
<name>A0ABU4CGZ7_RHOJO</name>
<keyword evidence="3 5" id="KW-1133">Transmembrane helix</keyword>
<dbReference type="SUPFAM" id="SSF103473">
    <property type="entry name" value="MFS general substrate transporter"/>
    <property type="match status" value="1"/>
</dbReference>
<evidence type="ECO:0000256" key="4">
    <source>
        <dbReference type="ARBA" id="ARBA00023136"/>
    </source>
</evidence>
<evidence type="ECO:0000256" key="5">
    <source>
        <dbReference type="SAM" id="Phobius"/>
    </source>
</evidence>
<feature type="domain" description="Major facilitator superfamily (MFS) profile" evidence="6">
    <location>
        <begin position="8"/>
        <end position="436"/>
    </location>
</feature>
<comment type="subcellular location">
    <subcellularLocation>
        <location evidence="1">Cell membrane</location>
        <topology evidence="1">Multi-pass membrane protein</topology>
    </subcellularLocation>
</comment>
<evidence type="ECO:0000256" key="3">
    <source>
        <dbReference type="ARBA" id="ARBA00022989"/>
    </source>
</evidence>
<gene>
    <name evidence="7" type="ORF">R3Q59_18795</name>
</gene>
<dbReference type="PANTHER" id="PTHR23508:SF10">
    <property type="entry name" value="CARBOXYLIC ACID TRANSPORTER PROTEIN HOMOLOG"/>
    <property type="match status" value="1"/>
</dbReference>
<dbReference type="PANTHER" id="PTHR23508">
    <property type="entry name" value="CARBOXYLIC ACID TRANSPORTER PROTEIN HOMOLOG"/>
    <property type="match status" value="1"/>
</dbReference>
<evidence type="ECO:0000259" key="6">
    <source>
        <dbReference type="PROSITE" id="PS50850"/>
    </source>
</evidence>
<dbReference type="InterPro" id="IPR036259">
    <property type="entry name" value="MFS_trans_sf"/>
</dbReference>
<feature type="transmembrane region" description="Helical" evidence="5">
    <location>
        <begin position="73"/>
        <end position="93"/>
    </location>
</feature>
<feature type="transmembrane region" description="Helical" evidence="5">
    <location>
        <begin position="259"/>
        <end position="282"/>
    </location>
</feature>
<feature type="transmembrane region" description="Helical" evidence="5">
    <location>
        <begin position="99"/>
        <end position="120"/>
    </location>
</feature>
<accession>A0ABU4CGZ7</accession>
<keyword evidence="8" id="KW-1185">Reference proteome</keyword>
<feature type="transmembrane region" description="Helical" evidence="5">
    <location>
        <begin position="141"/>
        <end position="163"/>
    </location>
</feature>
<feature type="transmembrane region" description="Helical" evidence="5">
    <location>
        <begin position="169"/>
        <end position="191"/>
    </location>
</feature>
<evidence type="ECO:0000256" key="2">
    <source>
        <dbReference type="ARBA" id="ARBA00022692"/>
    </source>
</evidence>
<feature type="transmembrane region" description="Helical" evidence="5">
    <location>
        <begin position="411"/>
        <end position="432"/>
    </location>
</feature>
<dbReference type="PROSITE" id="PS50850">
    <property type="entry name" value="MFS"/>
    <property type="match status" value="1"/>
</dbReference>
<protein>
    <submittedName>
        <fullName evidence="7">MFS transporter</fullName>
    </submittedName>
</protein>
<evidence type="ECO:0000313" key="7">
    <source>
        <dbReference type="EMBL" id="MDV6282548.1"/>
    </source>
</evidence>
<dbReference type="InterPro" id="IPR011701">
    <property type="entry name" value="MFS"/>
</dbReference>
<keyword evidence="4 5" id="KW-0472">Membrane</keyword>
<feature type="transmembrane region" description="Helical" evidence="5">
    <location>
        <begin position="346"/>
        <end position="368"/>
    </location>
</feature>
<proteinExistence type="predicted"/>
<comment type="caution">
    <text evidence="7">The sequence shown here is derived from an EMBL/GenBank/DDBJ whole genome shotgun (WGS) entry which is preliminary data.</text>
</comment>
<feature type="transmembrane region" description="Helical" evidence="5">
    <location>
        <begin position="39"/>
        <end position="61"/>
    </location>
</feature>
<dbReference type="Pfam" id="PF07690">
    <property type="entry name" value="MFS_1"/>
    <property type="match status" value="1"/>
</dbReference>
<evidence type="ECO:0000313" key="8">
    <source>
        <dbReference type="Proteomes" id="UP001185737"/>
    </source>
</evidence>
<keyword evidence="2 5" id="KW-0812">Transmembrane</keyword>
<dbReference type="EMBL" id="JAWLKA010000010">
    <property type="protein sequence ID" value="MDV6282548.1"/>
    <property type="molecule type" value="Genomic_DNA"/>
</dbReference>
<sequence length="442" mass="46552">MKSVHYKILGLIALGGLFNIIEQYNIGFAAPGIMAEWGISNAQVGFLSTATFLAMALSSLVCGRVADRYGRKMIFTANILIYSMGALFCALAPTYEWLLIARVVVGIGLGGEMALGYTVVAELMPTRRRGAATGAMSLTHGGVGIFAAAGLGAVILGPLAGVVGAEAGAWRILLGVMVFPALLAVFVRMYVPESPRYLIRAGKYTQLNRTLTLISQDRLRPGKSVEVLEYFDSAEGEGVSEEKSSAAQLFHASMRRRTFVSWALVISLFGAVTVSTIFMPTILTSLGFDAGTSAGLSTLINLGGLLGGVLGVVGAHRLPRRNVGFACTAVNIGLALAIAWTDWAWAALVCAFFLAFSLQMLSGTFWTYLPELYPTRIRALGSGTAITVGLVVGSALGPVVSGYVYDGVGKAGTFGLIAALCVMFGVGSAIGPETHNRRLVER</sequence>